<comment type="caution">
    <text evidence="4">The sequence shown here is derived from an EMBL/GenBank/DDBJ whole genome shotgun (WGS) entry which is preliminary data.</text>
</comment>
<reference evidence="4" key="1">
    <citation type="journal article" date="2012" name="PLoS ONE">
        <title>Gene sets for utilization of primary and secondary nutrition supplies in the distal gut of endangered iberian lynx.</title>
        <authorList>
            <person name="Alcaide M."/>
            <person name="Messina E."/>
            <person name="Richter M."/>
            <person name="Bargiela R."/>
            <person name="Peplies J."/>
            <person name="Huws S.A."/>
            <person name="Newbold C.J."/>
            <person name="Golyshin P.N."/>
            <person name="Simon M.A."/>
            <person name="Lopez G."/>
            <person name="Yakimov M.M."/>
            <person name="Ferrer M."/>
        </authorList>
    </citation>
    <scope>NUCLEOTIDE SEQUENCE</scope>
</reference>
<accession>J9H3N1</accession>
<dbReference type="AlphaFoldDB" id="J9H3N1"/>
<comment type="subcellular location">
    <subcellularLocation>
        <location evidence="1">Membrane</location>
    </subcellularLocation>
</comment>
<evidence type="ECO:0000259" key="3">
    <source>
        <dbReference type="PROSITE" id="PS51779"/>
    </source>
</evidence>
<evidence type="ECO:0000256" key="1">
    <source>
        <dbReference type="ARBA" id="ARBA00004370"/>
    </source>
</evidence>
<organism evidence="4">
    <name type="scientific">gut metagenome</name>
    <dbReference type="NCBI Taxonomy" id="749906"/>
    <lineage>
        <taxon>unclassified sequences</taxon>
        <taxon>metagenomes</taxon>
        <taxon>organismal metagenomes</taxon>
    </lineage>
</organism>
<dbReference type="Gene3D" id="3.10.20.310">
    <property type="entry name" value="membrane protein fhac"/>
    <property type="match status" value="1"/>
</dbReference>
<dbReference type="PROSITE" id="PS51779">
    <property type="entry name" value="POTRA"/>
    <property type="match status" value="1"/>
</dbReference>
<evidence type="ECO:0000256" key="2">
    <source>
        <dbReference type="ARBA" id="ARBA00023136"/>
    </source>
</evidence>
<evidence type="ECO:0000313" key="4">
    <source>
        <dbReference type="EMBL" id="EJX10568.1"/>
    </source>
</evidence>
<dbReference type="EMBL" id="AMCI01000156">
    <property type="protein sequence ID" value="EJX10568.1"/>
    <property type="molecule type" value="Genomic_DNA"/>
</dbReference>
<dbReference type="InterPro" id="IPR034746">
    <property type="entry name" value="POTRA"/>
</dbReference>
<feature type="non-terminal residue" evidence="4">
    <location>
        <position position="117"/>
    </location>
</feature>
<name>J9H3N1_9ZZZZ</name>
<keyword evidence="2" id="KW-0472">Membrane</keyword>
<gene>
    <name evidence="4" type="ORF">EVA_00958</name>
</gene>
<proteinExistence type="predicted"/>
<dbReference type="GO" id="GO:0016020">
    <property type="term" value="C:membrane"/>
    <property type="evidence" value="ECO:0007669"/>
    <property type="project" value="UniProtKB-SubCell"/>
</dbReference>
<feature type="domain" description="POTRA" evidence="3">
    <location>
        <begin position="42"/>
        <end position="116"/>
    </location>
</feature>
<protein>
    <recommendedName>
        <fullName evidence="3">POTRA domain-containing protein</fullName>
    </recommendedName>
</protein>
<sequence length="117" mass="13249">MKIYRILLLLITSYTSLGLQAQLDHTTRVKPDINYTANRQRYELGGLTVEGIKGYDDQMLLNLSGLNIGQVYEIPGTDISEAVRRYWDQKLVSDVQIVADSIVGNKIYLHIKLTPLP</sequence>